<evidence type="ECO:0000256" key="1">
    <source>
        <dbReference type="ARBA" id="ARBA00001933"/>
    </source>
</evidence>
<comment type="cofactor">
    <cofactor evidence="1 5 6">
        <name>pyridoxal 5'-phosphate</name>
        <dbReference type="ChEBI" id="CHEBI:597326"/>
    </cofactor>
</comment>
<dbReference type="Gene3D" id="3.40.640.10">
    <property type="entry name" value="Type I PLP-dependent aspartate aminotransferase-like (Major domain)"/>
    <property type="match status" value="1"/>
</dbReference>
<dbReference type="Proteomes" id="UP000001964">
    <property type="component" value="Chromosome"/>
</dbReference>
<dbReference type="SUPFAM" id="SSF53383">
    <property type="entry name" value="PLP-dependent transferases"/>
    <property type="match status" value="1"/>
</dbReference>
<name>Q0ASZ0_MARMM</name>
<dbReference type="GO" id="GO:0019752">
    <property type="term" value="P:carboxylic acid metabolic process"/>
    <property type="evidence" value="ECO:0007669"/>
    <property type="project" value="InterPro"/>
</dbReference>
<dbReference type="InterPro" id="IPR015422">
    <property type="entry name" value="PyrdxlP-dep_Trfase_small"/>
</dbReference>
<evidence type="ECO:0000313" key="8">
    <source>
        <dbReference type="Proteomes" id="UP000001964"/>
    </source>
</evidence>
<dbReference type="STRING" id="394221.Mmar10_0304"/>
<dbReference type="PANTHER" id="PTHR42735:SF4">
    <property type="entry name" value="PYRIDOXAL PHOSPHATE-DEPENDENT DECARBOXYLASE FAMILY PROTEIN"/>
    <property type="match status" value="1"/>
</dbReference>
<reference evidence="7 8" key="1">
    <citation type="submission" date="2006-08" db="EMBL/GenBank/DDBJ databases">
        <title>Complete sequence of Maricaulis maris MCS10.</title>
        <authorList>
            <consortium name="US DOE Joint Genome Institute"/>
            <person name="Copeland A."/>
            <person name="Lucas S."/>
            <person name="Lapidus A."/>
            <person name="Barry K."/>
            <person name="Detter J.C."/>
            <person name="Glavina del Rio T."/>
            <person name="Hammon N."/>
            <person name="Israni S."/>
            <person name="Dalin E."/>
            <person name="Tice H."/>
            <person name="Pitluck S."/>
            <person name="Saunders E."/>
            <person name="Brettin T."/>
            <person name="Bruce D."/>
            <person name="Han C."/>
            <person name="Tapia R."/>
            <person name="Gilna P."/>
            <person name="Schmutz J."/>
            <person name="Larimer F."/>
            <person name="Land M."/>
            <person name="Hauser L."/>
            <person name="Kyrpides N."/>
            <person name="Mikhailova N."/>
            <person name="Viollier P."/>
            <person name="Stephens C."/>
            <person name="Richardson P."/>
        </authorList>
    </citation>
    <scope>NUCLEOTIDE SEQUENCE [LARGE SCALE GENOMIC DNA]</scope>
    <source>
        <strain evidence="7 8">MCS10</strain>
    </source>
</reference>
<dbReference type="EMBL" id="CP000449">
    <property type="protein sequence ID" value="ABI64597.1"/>
    <property type="molecule type" value="Genomic_DNA"/>
</dbReference>
<sequence length="581" mass="63598">MSKVSGCLEGVSFLGPKSENANWLRSEFDRVLDQWFDWRRALFSEDPSPIPESIRLTPDFLAGQDMLSQKVRELSDMMTGEVPKYTPRYIGHMVSELSVPALLGHFVTLLHNPNNTSRDVARVSGRVEDEAISMLAAMIGFDPARAQGHFTSGGTIANFESVWRARYRMDHSLALGLCIAEKTGEPFDPVSFAHLGWEAHTALAATHNITDAELREASGVLGNPFRIAARITRASGREWNGPVLLVPGNKHFSWQKAANVFGLGEEAFWTIGLDRNGRLSLASLREAIERAFAAGRPVLAVVTVAGTTEAGEIDPVDGVCDVLDAWRDAGRDIWHHVDAAWGGFLCSMLGGDAGRVLSEHAGRALKAIRRANSVTLDPHKLGYVPYACGAFLVRDQASYANSTFAAPYIDRSAPNDRWMMTLEGSRSGSGAAAVWLTGKTLTFGPQGFGDIMAGTLDSRAYFEQALVSGCRLVRILEPADSNILCFSLAKQGEGLAASNARTRRVFEAFVGDPEFSVSRTELSVANYGALIDSHLDRYGGQADCQSLVLIRCVFMNPFWRNPQVRSALMPRFLDRLETHMN</sequence>
<evidence type="ECO:0000256" key="6">
    <source>
        <dbReference type="RuleBase" id="RU000382"/>
    </source>
</evidence>
<evidence type="ECO:0000256" key="4">
    <source>
        <dbReference type="ARBA" id="ARBA00038302"/>
    </source>
</evidence>
<dbReference type="InterPro" id="IPR015424">
    <property type="entry name" value="PyrdxlP-dep_Trfase"/>
</dbReference>
<dbReference type="PROSITE" id="PS00392">
    <property type="entry name" value="DDC_GAD_HDC_YDC"/>
    <property type="match status" value="1"/>
</dbReference>
<dbReference type="OrthoDB" id="9803665at2"/>
<dbReference type="eggNOG" id="COG0076">
    <property type="taxonomic scope" value="Bacteria"/>
</dbReference>
<accession>Q0ASZ0</accession>
<evidence type="ECO:0000313" key="7">
    <source>
        <dbReference type="EMBL" id="ABI64597.1"/>
    </source>
</evidence>
<evidence type="ECO:0000256" key="3">
    <source>
        <dbReference type="ARBA" id="ARBA00023239"/>
    </source>
</evidence>
<evidence type="ECO:0000256" key="2">
    <source>
        <dbReference type="ARBA" id="ARBA00022898"/>
    </source>
</evidence>
<dbReference type="InterPro" id="IPR015421">
    <property type="entry name" value="PyrdxlP-dep_Trfase_major"/>
</dbReference>
<dbReference type="InterPro" id="IPR021115">
    <property type="entry name" value="Pyridoxal-P_BS"/>
</dbReference>
<dbReference type="RefSeq" id="WP_011642244.1">
    <property type="nucleotide sequence ID" value="NC_008347.1"/>
</dbReference>
<keyword evidence="3 6" id="KW-0456">Lyase</keyword>
<dbReference type="Gene3D" id="3.90.1150.10">
    <property type="entry name" value="Aspartate Aminotransferase, domain 1"/>
    <property type="match status" value="1"/>
</dbReference>
<comment type="similarity">
    <text evidence="4">Belongs to the group II decarboxylase family. Sphingosine-1-phosphate lyase subfamily.</text>
</comment>
<dbReference type="KEGG" id="mmr:Mmar10_0304"/>
<organism evidence="7 8">
    <name type="scientific">Maricaulis maris (strain MCS10)</name>
    <name type="common">Caulobacter maris</name>
    <dbReference type="NCBI Taxonomy" id="394221"/>
    <lineage>
        <taxon>Bacteria</taxon>
        <taxon>Pseudomonadati</taxon>
        <taxon>Pseudomonadota</taxon>
        <taxon>Alphaproteobacteria</taxon>
        <taxon>Maricaulales</taxon>
        <taxon>Maricaulaceae</taxon>
        <taxon>Maricaulis</taxon>
    </lineage>
</organism>
<dbReference type="InterPro" id="IPR002129">
    <property type="entry name" value="PyrdxlP-dep_de-COase"/>
</dbReference>
<dbReference type="AlphaFoldDB" id="Q0ASZ0"/>
<dbReference type="Pfam" id="PF00282">
    <property type="entry name" value="Pyridoxal_deC"/>
    <property type="match status" value="1"/>
</dbReference>
<dbReference type="InterPro" id="IPR050477">
    <property type="entry name" value="GrpII_AminoAcid_Decarb"/>
</dbReference>
<gene>
    <name evidence="7" type="ordered locus">Mmar10_0304</name>
</gene>
<dbReference type="GO" id="GO:0016831">
    <property type="term" value="F:carboxy-lyase activity"/>
    <property type="evidence" value="ECO:0007669"/>
    <property type="project" value="InterPro"/>
</dbReference>
<keyword evidence="2 5" id="KW-0663">Pyridoxal phosphate</keyword>
<proteinExistence type="inferred from homology"/>
<protein>
    <submittedName>
        <fullName evidence="7">Pyridoxal-dependent decarboxylase</fullName>
    </submittedName>
</protein>
<feature type="modified residue" description="N6-(pyridoxal phosphate)lysine" evidence="5">
    <location>
        <position position="380"/>
    </location>
</feature>
<dbReference type="GO" id="GO:0030170">
    <property type="term" value="F:pyridoxal phosphate binding"/>
    <property type="evidence" value="ECO:0007669"/>
    <property type="project" value="InterPro"/>
</dbReference>
<dbReference type="PANTHER" id="PTHR42735">
    <property type="match status" value="1"/>
</dbReference>
<dbReference type="HOGENOM" id="CLU_005446_0_1_5"/>
<evidence type="ECO:0000256" key="5">
    <source>
        <dbReference type="PIRSR" id="PIRSR602129-50"/>
    </source>
</evidence>
<keyword evidence="8" id="KW-1185">Reference proteome</keyword>